<dbReference type="SUPFAM" id="SSF51735">
    <property type="entry name" value="NAD(P)-binding Rossmann-fold domains"/>
    <property type="match status" value="1"/>
</dbReference>
<dbReference type="EMBL" id="JAAVLN010000001">
    <property type="protein sequence ID" value="NKC03236.1"/>
    <property type="molecule type" value="Genomic_DNA"/>
</dbReference>
<dbReference type="PANTHER" id="PTHR30388">
    <property type="entry name" value="ALDEHYDE OXIDOREDUCTASE MOLYBDENUM COFACTOR ASSEMBLY PROTEIN"/>
    <property type="match status" value="1"/>
</dbReference>
<dbReference type="InterPro" id="IPR052698">
    <property type="entry name" value="MoCofactor_Util/Proc"/>
</dbReference>
<feature type="domain" description="XdhC Rossmann" evidence="2">
    <location>
        <begin position="123"/>
        <end position="265"/>
    </location>
</feature>
<dbReference type="InterPro" id="IPR003777">
    <property type="entry name" value="XdhC_CoxI"/>
</dbReference>
<name>A0ABX1DLL4_9HYPH</name>
<protein>
    <submittedName>
        <fullName evidence="3">Xanthine dehydrogenase accessory protein XdhC</fullName>
    </submittedName>
</protein>
<dbReference type="InterPro" id="IPR014308">
    <property type="entry name" value="Xanthine_DH_XdhC"/>
</dbReference>
<dbReference type="Pfam" id="PF02625">
    <property type="entry name" value="XdhC_CoxI"/>
    <property type="match status" value="1"/>
</dbReference>
<evidence type="ECO:0000313" key="3">
    <source>
        <dbReference type="EMBL" id="NKC03236.1"/>
    </source>
</evidence>
<dbReference type="Gene3D" id="3.40.50.720">
    <property type="entry name" value="NAD(P)-binding Rossmann-like Domain"/>
    <property type="match status" value="1"/>
</dbReference>
<feature type="domain" description="XdhC- CoxI" evidence="1">
    <location>
        <begin position="17"/>
        <end position="74"/>
    </location>
</feature>
<dbReference type="Pfam" id="PF13478">
    <property type="entry name" value="XdhC_C"/>
    <property type="match status" value="1"/>
</dbReference>
<sequence>MSSGTLGRRDDIRAFLNRRHDSVLVEVTDVKGSAPRDAGAWMLVARDMIFRTIGGGQLEYMAIDHARKILAGGRDSPMDVPLGPEIGQCCGGHVALNFRRVNRGLADELVSKVDAEIATRPHVYVFGAGHVGDALAYALSLTPVRVVLVDTREAELMAVDAPGVETCLAAMPEQVVRSAPPGSAFIILTHDHALDFLIAAEALQRRDAIYVGMIGSKTKKATFKNWLKREFGSDDLFEDLICPVGGAVVKDKRPEVIAALAAAEVLTAALCSVRVLESQASDAR</sequence>
<gene>
    <name evidence="3" type="primary">xdhC</name>
    <name evidence="3" type="ORF">HED55_07325</name>
</gene>
<dbReference type="InterPro" id="IPR027051">
    <property type="entry name" value="XdhC_Rossmann_dom"/>
</dbReference>
<keyword evidence="4" id="KW-1185">Reference proteome</keyword>
<dbReference type="Proteomes" id="UP000704467">
    <property type="component" value="Unassembled WGS sequence"/>
</dbReference>
<evidence type="ECO:0000259" key="2">
    <source>
        <dbReference type="Pfam" id="PF13478"/>
    </source>
</evidence>
<organism evidence="3 4">
    <name type="scientific">Brucella haematophila</name>
    <dbReference type="NCBI Taxonomy" id="419474"/>
    <lineage>
        <taxon>Bacteria</taxon>
        <taxon>Pseudomonadati</taxon>
        <taxon>Pseudomonadota</taxon>
        <taxon>Alphaproteobacteria</taxon>
        <taxon>Hyphomicrobiales</taxon>
        <taxon>Brucellaceae</taxon>
        <taxon>Brucella/Ochrobactrum group</taxon>
        <taxon>Brucella</taxon>
    </lineage>
</organism>
<reference evidence="3 4" key="1">
    <citation type="submission" date="2020-03" db="EMBL/GenBank/DDBJ databases">
        <title>Whole genome sequencing of clinical and environmental type strains of Ochrobactrum.</title>
        <authorList>
            <person name="Dharne M."/>
        </authorList>
    </citation>
    <scope>NUCLEOTIDE SEQUENCE [LARGE SCALE GENOMIC DNA]</scope>
    <source>
        <strain evidence="3 4">CIP 109452</strain>
    </source>
</reference>
<dbReference type="NCBIfam" id="TIGR02964">
    <property type="entry name" value="xanthine_xdhC"/>
    <property type="match status" value="1"/>
</dbReference>
<accession>A0ABX1DLL4</accession>
<evidence type="ECO:0000313" key="4">
    <source>
        <dbReference type="Proteomes" id="UP000704467"/>
    </source>
</evidence>
<dbReference type="PANTHER" id="PTHR30388:SF6">
    <property type="entry name" value="XANTHINE DEHYDROGENASE SUBUNIT A-RELATED"/>
    <property type="match status" value="1"/>
</dbReference>
<proteinExistence type="predicted"/>
<dbReference type="InterPro" id="IPR036291">
    <property type="entry name" value="NAD(P)-bd_dom_sf"/>
</dbReference>
<comment type="caution">
    <text evidence="3">The sequence shown here is derived from an EMBL/GenBank/DDBJ whole genome shotgun (WGS) entry which is preliminary data.</text>
</comment>
<dbReference type="RefSeq" id="WP_138786041.1">
    <property type="nucleotide sequence ID" value="NZ_JBHEEQ010000011.1"/>
</dbReference>
<evidence type="ECO:0000259" key="1">
    <source>
        <dbReference type="Pfam" id="PF02625"/>
    </source>
</evidence>